<dbReference type="GO" id="GO:0046872">
    <property type="term" value="F:metal ion binding"/>
    <property type="evidence" value="ECO:0007669"/>
    <property type="project" value="UniProtKB-KW"/>
</dbReference>
<dbReference type="STRING" id="1089553.Tph_c05290"/>
<dbReference type="Proteomes" id="UP000000467">
    <property type="component" value="Chromosome"/>
</dbReference>
<sequence>MSVEKGILLLGHGSRRQDANEGLKALAAMAAAGLGVPVDPVYFQFGRPTLAEGVARLVAEGKKEIIIIPAFLFPGMHLHKDVPEALEDLRLQYGDEVRFVLTPCIGPDPRLVEIVWERLQEAAGEVSTNGRLSGERVCDPGAITALSRALIEDNIGEEFFRKRFPGGEGEIVRRVVHALGNPAVAPLMRFHPEAVAAGVAALKRGALLFTDVRMVQVGINKGALKELKGKAVCLIHHPRVCAAARAAGVTRAMAAVRAFKEQLPGSVVVIGNAPTALEEVLDQVERGLEPALIVGTPVGFVGAAESKARLLESRVPYITLLGRQGGSPAAVAVVNALLALARGEAGL</sequence>
<dbReference type="Gene3D" id="3.40.50.1400">
    <property type="match status" value="1"/>
</dbReference>
<evidence type="ECO:0000259" key="7">
    <source>
        <dbReference type="Pfam" id="PF02570"/>
    </source>
</evidence>
<dbReference type="SUPFAM" id="SSF63965">
    <property type="entry name" value="Precorrin-8X methylmutase CbiC/CobH"/>
    <property type="match status" value="1"/>
</dbReference>
<dbReference type="Gene3D" id="3.40.50.10230">
    <property type="entry name" value="Cobalamin biosynthesis CobH/CbiC, precorrin-8X methylmutase"/>
    <property type="match status" value="1"/>
</dbReference>
<dbReference type="UniPathway" id="UPA00148"/>
<organism evidence="8 9">
    <name type="scientific">Thermacetogenium phaeum (strain ATCC BAA-254 / DSM 26808 / PB)</name>
    <dbReference type="NCBI Taxonomy" id="1089553"/>
    <lineage>
        <taxon>Bacteria</taxon>
        <taxon>Bacillati</taxon>
        <taxon>Bacillota</taxon>
        <taxon>Clostridia</taxon>
        <taxon>Thermoanaerobacterales</taxon>
        <taxon>Thermoanaerobacteraceae</taxon>
        <taxon>Thermacetogenium</taxon>
    </lineage>
</organism>
<dbReference type="GO" id="GO:0016829">
    <property type="term" value="F:lyase activity"/>
    <property type="evidence" value="ECO:0007669"/>
    <property type="project" value="UniProtKB-KW"/>
</dbReference>
<evidence type="ECO:0000256" key="3">
    <source>
        <dbReference type="ARBA" id="ARBA00022573"/>
    </source>
</evidence>
<dbReference type="eggNOG" id="COG2082">
    <property type="taxonomic scope" value="Bacteria"/>
</dbReference>
<dbReference type="EC" id="5.4.99.61" evidence="8"/>
<dbReference type="PANTHER" id="PTHR43588">
    <property type="entry name" value="COBALT-PRECORRIN-8 METHYLMUTASE"/>
    <property type="match status" value="1"/>
</dbReference>
<comment type="pathway">
    <text evidence="1">Cofactor biosynthesis; adenosylcobalamin biosynthesis.</text>
</comment>
<dbReference type="GO" id="GO:0016993">
    <property type="term" value="F:precorrin-8X methylmutase activity"/>
    <property type="evidence" value="ECO:0007669"/>
    <property type="project" value="UniProtKB-EC"/>
</dbReference>
<keyword evidence="5 8" id="KW-0413">Isomerase</keyword>
<dbReference type="SUPFAM" id="SSF53800">
    <property type="entry name" value="Chelatase"/>
    <property type="match status" value="1"/>
</dbReference>
<proteinExistence type="inferred from homology"/>
<keyword evidence="3" id="KW-0169">Cobalamin biosynthesis</keyword>
<evidence type="ECO:0000256" key="2">
    <source>
        <dbReference type="ARBA" id="ARBA00009774"/>
    </source>
</evidence>
<dbReference type="GO" id="GO:0009236">
    <property type="term" value="P:cobalamin biosynthetic process"/>
    <property type="evidence" value="ECO:0007669"/>
    <property type="project" value="UniProtKB-UniPathway"/>
</dbReference>
<dbReference type="CDD" id="cd03416">
    <property type="entry name" value="CbiX_SirB_N"/>
    <property type="match status" value="1"/>
</dbReference>
<keyword evidence="6" id="KW-0456">Lyase</keyword>
<dbReference type="Pfam" id="PF01903">
    <property type="entry name" value="CbiX"/>
    <property type="match status" value="1"/>
</dbReference>
<dbReference type="InterPro" id="IPR002762">
    <property type="entry name" value="CbiX-like"/>
</dbReference>
<name>K4LFA4_THEPS</name>
<dbReference type="AlphaFoldDB" id="K4LFA4"/>
<evidence type="ECO:0000256" key="4">
    <source>
        <dbReference type="ARBA" id="ARBA00022723"/>
    </source>
</evidence>
<evidence type="ECO:0000256" key="6">
    <source>
        <dbReference type="ARBA" id="ARBA00023239"/>
    </source>
</evidence>
<comment type="similarity">
    <text evidence="2">Belongs to the CobH/CbiC family.</text>
</comment>
<dbReference type="EMBL" id="CP003732">
    <property type="protein sequence ID" value="AFV10767.1"/>
    <property type="molecule type" value="Genomic_DNA"/>
</dbReference>
<evidence type="ECO:0000313" key="9">
    <source>
        <dbReference type="Proteomes" id="UP000000467"/>
    </source>
</evidence>
<dbReference type="Pfam" id="PF02570">
    <property type="entry name" value="CbiC"/>
    <property type="match status" value="1"/>
</dbReference>
<keyword evidence="9" id="KW-1185">Reference proteome</keyword>
<protein>
    <submittedName>
        <fullName evidence="8">Precorrin-8X methylmutase CobH</fullName>
        <ecNumber evidence="8">5.4.99.61</ecNumber>
    </submittedName>
</protein>
<gene>
    <name evidence="8" type="primary">cobH</name>
    <name evidence="8" type="ordered locus">Tph_c05290</name>
</gene>
<reference evidence="8 9" key="1">
    <citation type="journal article" date="2012" name="BMC Genomics">
        <title>Genome-guided analysis of physiological and morphological traits of the fermentative acetate oxidizer Thermacetogenium phaeum.</title>
        <authorList>
            <person name="Oehler D."/>
            <person name="Poehlein A."/>
            <person name="Leimbach A."/>
            <person name="Muller N."/>
            <person name="Daniel R."/>
            <person name="Gottschalk G."/>
            <person name="Schink B."/>
        </authorList>
    </citation>
    <scope>NUCLEOTIDE SEQUENCE [LARGE SCALE GENOMIC DNA]</scope>
    <source>
        <strain evidence="9">ATCC BAA-254 / DSM 26808 / PB</strain>
    </source>
</reference>
<feature type="domain" description="Cobalamin biosynthesis precorrin-8X methylmutase CobH/CbiC" evidence="7">
    <location>
        <begin position="143"/>
        <end position="339"/>
    </location>
</feature>
<accession>K4LFA4</accession>
<dbReference type="eggNOG" id="COG2138">
    <property type="taxonomic scope" value="Bacteria"/>
</dbReference>
<dbReference type="InterPro" id="IPR036588">
    <property type="entry name" value="CobH/CbiC_sf"/>
</dbReference>
<dbReference type="InterPro" id="IPR003722">
    <property type="entry name" value="Cbl_synth_CobH/CbiC"/>
</dbReference>
<evidence type="ECO:0000313" key="8">
    <source>
        <dbReference type="EMBL" id="AFV10767.1"/>
    </source>
</evidence>
<evidence type="ECO:0000256" key="1">
    <source>
        <dbReference type="ARBA" id="ARBA00004953"/>
    </source>
</evidence>
<dbReference type="PANTHER" id="PTHR43588:SF1">
    <property type="entry name" value="COBALT-PRECORRIN-8 METHYLMUTASE"/>
    <property type="match status" value="1"/>
</dbReference>
<dbReference type="RefSeq" id="WP_015049685.1">
    <property type="nucleotide sequence ID" value="NZ_KI912609.1"/>
</dbReference>
<keyword evidence="4" id="KW-0479">Metal-binding</keyword>
<evidence type="ECO:0000256" key="5">
    <source>
        <dbReference type="ARBA" id="ARBA00023235"/>
    </source>
</evidence>
<dbReference type="HOGENOM" id="CLU_827999_0_0_9"/>
<dbReference type="KEGG" id="tpz:Tph_c05290"/>